<gene>
    <name evidence="1" type="ORF">MENT_LOCUS49935</name>
</gene>
<accession>A0A6V7XC27</accession>
<evidence type="ECO:0000313" key="1">
    <source>
        <dbReference type="EMBL" id="CAD2196745.1"/>
    </source>
</evidence>
<dbReference type="EMBL" id="CAJEWN010001353">
    <property type="protein sequence ID" value="CAD2196745.1"/>
    <property type="molecule type" value="Genomic_DNA"/>
</dbReference>
<organism evidence="1 2">
    <name type="scientific">Meloidogyne enterolobii</name>
    <name type="common">Root-knot nematode worm</name>
    <name type="synonym">Meloidogyne mayaguensis</name>
    <dbReference type="NCBI Taxonomy" id="390850"/>
    <lineage>
        <taxon>Eukaryota</taxon>
        <taxon>Metazoa</taxon>
        <taxon>Ecdysozoa</taxon>
        <taxon>Nematoda</taxon>
        <taxon>Chromadorea</taxon>
        <taxon>Rhabditida</taxon>
        <taxon>Tylenchina</taxon>
        <taxon>Tylenchomorpha</taxon>
        <taxon>Tylenchoidea</taxon>
        <taxon>Meloidogynidae</taxon>
        <taxon>Meloidogyninae</taxon>
        <taxon>Meloidogyne</taxon>
    </lineage>
</organism>
<dbReference type="AlphaFoldDB" id="A0A6V7XC27"/>
<protein>
    <submittedName>
        <fullName evidence="1">Uncharacterized protein</fullName>
    </submittedName>
</protein>
<comment type="caution">
    <text evidence="1">The sequence shown here is derived from an EMBL/GenBank/DDBJ whole genome shotgun (WGS) entry which is preliminary data.</text>
</comment>
<reference evidence="1 2" key="1">
    <citation type="submission" date="2020-08" db="EMBL/GenBank/DDBJ databases">
        <authorList>
            <person name="Koutsovoulos G."/>
            <person name="Danchin GJ E."/>
        </authorList>
    </citation>
    <scope>NUCLEOTIDE SEQUENCE [LARGE SCALE GENOMIC DNA]</scope>
</reference>
<name>A0A6V7XC27_MELEN</name>
<sequence length="66" mass="7709">MAKLTTLRALNRVRNFPISRLIRLYLIKQKIKKNYVFLLHLRSQNPILILVPAPFVIPLLLHCSTS</sequence>
<evidence type="ECO:0000313" key="2">
    <source>
        <dbReference type="Proteomes" id="UP000580250"/>
    </source>
</evidence>
<dbReference type="Proteomes" id="UP000580250">
    <property type="component" value="Unassembled WGS sequence"/>
</dbReference>
<proteinExistence type="predicted"/>